<dbReference type="EMBL" id="PYUC01000015">
    <property type="protein sequence ID" value="PTB17968.1"/>
    <property type="molecule type" value="Genomic_DNA"/>
</dbReference>
<dbReference type="AlphaFoldDB" id="A0A2T3XN92"/>
<sequence length="160" mass="17525">MTRHRYAVTIDWTGARGVGTRSYTSYGRDHVIAVADKPTIDGSSDAAFRGDASRHNPEDLLVASLSACHMLWYLHLCSQQGLIVTGYHDDASGTLEVRPNGAGAFTNVALRPQIVLDARHDAIDVAKAHELHQLAHRHCFIANSISFEVAIEPTVRREPA</sequence>
<dbReference type="RefSeq" id="WP_107153461.1">
    <property type="nucleotide sequence ID" value="NZ_PYUC01000015.1"/>
</dbReference>
<dbReference type="InterPro" id="IPR015946">
    <property type="entry name" value="KH_dom-like_a/b"/>
</dbReference>
<protein>
    <submittedName>
        <fullName evidence="1">Peroxiredoxin</fullName>
    </submittedName>
</protein>
<gene>
    <name evidence="1" type="ORF">C9I57_25995</name>
</gene>
<evidence type="ECO:0000313" key="1">
    <source>
        <dbReference type="EMBL" id="PTB17968.1"/>
    </source>
</evidence>
<reference evidence="1 2" key="1">
    <citation type="submission" date="2018-03" db="EMBL/GenBank/DDBJ databases">
        <title>Whole genome analyses suggest that Burkholderia sensu lato contains two further novel genera in the rhizoxinica-symbiotica group Mycetohabitans gen. nov., and Trinickia gen. nov.: implications for the evolution of diazotrophy and nodulation in the Burkholderiaceae.</title>
        <authorList>
            <person name="Estrada De Los Santos P."/>
            <person name="Palmer M."/>
            <person name="Chavez-Ramirez B."/>
            <person name="Steenkamp E.T."/>
            <person name="Hirsch A.M."/>
            <person name="Manyaka P."/>
            <person name="Maluk M."/>
            <person name="Lafos M."/>
            <person name="Crook M."/>
            <person name="Gross E."/>
            <person name="Simon M.F."/>
            <person name="Bueno Dos Reis Junior F."/>
            <person name="Poole P.S."/>
            <person name="Venter S.N."/>
            <person name="James E.K."/>
        </authorList>
    </citation>
    <scope>NUCLEOTIDE SEQUENCE [LARGE SCALE GENOMIC DNA]</scope>
    <source>
        <strain evidence="1 2">JPY-366</strain>
    </source>
</reference>
<accession>A0A2T3XN92</accession>
<proteinExistence type="predicted"/>
<dbReference type="Gene3D" id="3.30.300.20">
    <property type="match status" value="1"/>
</dbReference>
<dbReference type="Pfam" id="PF02566">
    <property type="entry name" value="OsmC"/>
    <property type="match status" value="1"/>
</dbReference>
<dbReference type="InterPro" id="IPR036102">
    <property type="entry name" value="OsmC/Ohrsf"/>
</dbReference>
<dbReference type="SUPFAM" id="SSF82784">
    <property type="entry name" value="OsmC-like"/>
    <property type="match status" value="1"/>
</dbReference>
<evidence type="ECO:0000313" key="2">
    <source>
        <dbReference type="Proteomes" id="UP000240638"/>
    </source>
</evidence>
<dbReference type="InterPro" id="IPR003718">
    <property type="entry name" value="OsmC/Ohr_fam"/>
</dbReference>
<dbReference type="Proteomes" id="UP000240638">
    <property type="component" value="Unassembled WGS sequence"/>
</dbReference>
<dbReference type="InterPro" id="IPR052707">
    <property type="entry name" value="OsmC_Ohr_Peroxiredoxin"/>
</dbReference>
<organism evidence="1 2">
    <name type="scientific">Trinickia symbiotica</name>
    <dbReference type="NCBI Taxonomy" id="863227"/>
    <lineage>
        <taxon>Bacteria</taxon>
        <taxon>Pseudomonadati</taxon>
        <taxon>Pseudomonadota</taxon>
        <taxon>Betaproteobacteria</taxon>
        <taxon>Burkholderiales</taxon>
        <taxon>Burkholderiaceae</taxon>
        <taxon>Trinickia</taxon>
    </lineage>
</organism>
<dbReference type="PANTHER" id="PTHR42830:SF2">
    <property type="entry name" value="OSMC_OHR FAMILY PROTEIN"/>
    <property type="match status" value="1"/>
</dbReference>
<dbReference type="PANTHER" id="PTHR42830">
    <property type="entry name" value="OSMOTICALLY INDUCIBLE FAMILY PROTEIN"/>
    <property type="match status" value="1"/>
</dbReference>
<comment type="caution">
    <text evidence="1">The sequence shown here is derived from an EMBL/GenBank/DDBJ whole genome shotgun (WGS) entry which is preliminary data.</text>
</comment>
<name>A0A2T3XN92_9BURK</name>